<dbReference type="Proteomes" id="UP000824998">
    <property type="component" value="Unassembled WGS sequence"/>
</dbReference>
<gene>
    <name evidence="3" type="ORF">BJ875DRAFT_544939</name>
</gene>
<dbReference type="OrthoDB" id="3447004at2759"/>
<dbReference type="SUPFAM" id="SSF49785">
    <property type="entry name" value="Galactose-binding domain-like"/>
    <property type="match status" value="1"/>
</dbReference>
<evidence type="ECO:0000256" key="1">
    <source>
        <dbReference type="SAM" id="SignalP"/>
    </source>
</evidence>
<protein>
    <recommendedName>
        <fullName evidence="2">F5/8 type C domain-containing protein</fullName>
    </recommendedName>
</protein>
<dbReference type="Pfam" id="PF00754">
    <property type="entry name" value="F5_F8_type_C"/>
    <property type="match status" value="1"/>
</dbReference>
<dbReference type="InterPro" id="IPR008979">
    <property type="entry name" value="Galactose-bd-like_sf"/>
</dbReference>
<sequence>MHRIMIFSYLTMISFLALLSYTAFAVAHPHLGTSIARQDIPPLDITYILPIWEGALANHAESDDLAVLTDMKTRLGIGGPYTKLGWSFSSWSLSRDISGVDKDYAFDPTNLQYMLGLAKRTALPILVHMNNGRWADCCTPNSSGGWGDALLDLMAAYPNTTVLDNAGVSQYGHNYGSNFFTLSRLNDVYRTYKKRNVQAAAKVLVDWTNTNSGLFAGVSLDSETIMPASSCDFNPLAIEEWKMWLRNTGIYGPGGSYFGTGRVPAFSSIDDFNTAMGTTFTSWETMTPPTSVTPGNTFFEEWERWRVILILHAVSDETLWLEQAGIDRTAVYGHQTPRHDDYGFADSLETFTAANGAGGFTNYGWQPANYGEVTNAARGQGRNNYGNFELNPLTTDEASSYNNIVTLFNKGMKILCPNAWEDLIQKDQYSIFGSPNFGDTFGNALKKFFTNYGNTKRDLQPPPWNPGRKVHDLYDRFSGATLSGPDNHLEPACSVGSVIRRSVYSAVGGMITYSIALPSVSEGQRLNFWTSLGIKDGAGPNGGETTFQVTINGQALYGPGLHFHKNYWTWKRWVPMMTDITAWAGQTVTLTMTTTGNSYYGWATWGAPAIYASATGNDLAFGKTVTASSSDGGSAWNPSYLTDGNIDGGSNGRSGWSSTSHSSSSATEWVQVDLGSNRGVGKVVLFSRSDIFEGTGSGFPVDFKIQGSTDGSIWSDLLTETGYPGAQAGDGQIFTFPGKEARYVRVTATKLGGAAGEAGYRFQLVDLQVYE</sequence>
<evidence type="ECO:0000259" key="2">
    <source>
        <dbReference type="PROSITE" id="PS50022"/>
    </source>
</evidence>
<keyword evidence="4" id="KW-1185">Reference proteome</keyword>
<name>A0A9P7YEP9_9HELO</name>
<evidence type="ECO:0000313" key="3">
    <source>
        <dbReference type="EMBL" id="KAG9231986.1"/>
    </source>
</evidence>
<keyword evidence="1" id="KW-0732">Signal</keyword>
<dbReference type="PROSITE" id="PS50022">
    <property type="entry name" value="FA58C_3"/>
    <property type="match status" value="1"/>
</dbReference>
<dbReference type="Gene3D" id="3.20.20.80">
    <property type="entry name" value="Glycosidases"/>
    <property type="match status" value="1"/>
</dbReference>
<proteinExistence type="predicted"/>
<reference evidence="3" key="1">
    <citation type="journal article" date="2021" name="IMA Fungus">
        <title>Genomic characterization of three marine fungi, including Emericellopsis atlantica sp. nov. with signatures of a generalist lifestyle and marine biomass degradation.</title>
        <authorList>
            <person name="Hagestad O.C."/>
            <person name="Hou L."/>
            <person name="Andersen J.H."/>
            <person name="Hansen E.H."/>
            <person name="Altermark B."/>
            <person name="Li C."/>
            <person name="Kuhnert E."/>
            <person name="Cox R.J."/>
            <person name="Crous P.W."/>
            <person name="Spatafora J.W."/>
            <person name="Lail K."/>
            <person name="Amirebrahimi M."/>
            <person name="Lipzen A."/>
            <person name="Pangilinan J."/>
            <person name="Andreopoulos W."/>
            <person name="Hayes R.D."/>
            <person name="Ng V."/>
            <person name="Grigoriev I.V."/>
            <person name="Jackson S.A."/>
            <person name="Sutton T.D.S."/>
            <person name="Dobson A.D.W."/>
            <person name="Rama T."/>
        </authorList>
    </citation>
    <scope>NUCLEOTIDE SEQUENCE</scope>
    <source>
        <strain evidence="3">TRa018bII</strain>
    </source>
</reference>
<dbReference type="InterPro" id="IPR000421">
    <property type="entry name" value="FA58C"/>
</dbReference>
<organism evidence="3 4">
    <name type="scientific">Amylocarpus encephaloides</name>
    <dbReference type="NCBI Taxonomy" id="45428"/>
    <lineage>
        <taxon>Eukaryota</taxon>
        <taxon>Fungi</taxon>
        <taxon>Dikarya</taxon>
        <taxon>Ascomycota</taxon>
        <taxon>Pezizomycotina</taxon>
        <taxon>Leotiomycetes</taxon>
        <taxon>Helotiales</taxon>
        <taxon>Helotiales incertae sedis</taxon>
        <taxon>Amylocarpus</taxon>
    </lineage>
</organism>
<comment type="caution">
    <text evidence="3">The sequence shown here is derived from an EMBL/GenBank/DDBJ whole genome shotgun (WGS) entry which is preliminary data.</text>
</comment>
<feature type="signal peptide" evidence="1">
    <location>
        <begin position="1"/>
        <end position="27"/>
    </location>
</feature>
<accession>A0A9P7YEP9</accession>
<evidence type="ECO:0000313" key="4">
    <source>
        <dbReference type="Proteomes" id="UP000824998"/>
    </source>
</evidence>
<dbReference type="EMBL" id="MU251571">
    <property type="protein sequence ID" value="KAG9231986.1"/>
    <property type="molecule type" value="Genomic_DNA"/>
</dbReference>
<dbReference type="Gene3D" id="2.60.120.260">
    <property type="entry name" value="Galactose-binding domain-like"/>
    <property type="match status" value="1"/>
</dbReference>
<feature type="chain" id="PRO_5040432530" description="F5/8 type C domain-containing protein" evidence="1">
    <location>
        <begin position="28"/>
        <end position="771"/>
    </location>
</feature>
<dbReference type="AlphaFoldDB" id="A0A9P7YEP9"/>
<feature type="domain" description="F5/8 type C" evidence="2">
    <location>
        <begin position="607"/>
        <end position="767"/>
    </location>
</feature>